<dbReference type="PROSITE" id="PS00606">
    <property type="entry name" value="KS3_1"/>
    <property type="match status" value="1"/>
</dbReference>
<evidence type="ECO:0000313" key="8">
    <source>
        <dbReference type="Proteomes" id="UP000832041"/>
    </source>
</evidence>
<sequence length="1032" mass="110950">MVNALSPEHRRLLAGALRKVQEAERLREEAEHALQQQRNGISEPVAVLGMGLRLPPDVESPEELWSLLVEGREAVGWIGPNPDGRRGGHHRWRRAARLDEIDSFDSAFFGMTPDEADRLDPQQRLVLEASWEALEDAGLPADRLRGSATGVYMGIYNNDYLLSLARNDVEPDVYTAPGVAHSIVANRLSYLLDLSGPSLAVDTACSSSLTAVHLAVRALRAGDCDYAIAGGVNAIVDPYSTRLTERVLPLAPGGRCLSYEEGAEGIVRGEGCGILILARESDARRQGLPIRALIRGSAVNHDGRTNGLTAPNPRAQAAVLARALRDAGLDGSDIDYVEGHGTGTPLGDPLEMEALEEVYGTGPGPCLLGSVKRHIGHLEAAAGVAGMMKAILVLEHGTVPAQPGFTRLNPEIPPGDRLRVASEPTDLPDRGRPPRAAVSSFGFGGANAHVVIEHPGTLDRPPAPRWTGPLLLPLSARSPEALRQLRSSYADLLDGADEATARDVCAAAMNRRSHLPLRTADTAASVQELRDRLVAPRPPAEPAEEPPQVVLVFSGQGSQWPGMGAELLALPDTAEELEACDAAVRKITGHPLIDLLSDEEELLEQTGPAQMAVAAVQLALTSWLRRRGVHPTAVIGHSMGELPAAVAAGALTREEMFTVLDRRAQVMDAARGGRMISVALDEEQAAAWAARYDRVGVAAVNGPASTVLAGPRGPIEEIRARLRDEGVRCIPLPVDYAFHSPLLDGSDTLLEAALADLPARTVDLDFHSTVTGRPVERLDARYWARNLRAPVRFADAVASLGDVATSVVIECAPHTVLSTDLQRTFDDRGVRPRVPPVATMRRGTSAAATLTGALAHLYEAGCDIDWTRVARPARNRVALPTYPWQRRRHWFTPSADQNTGQAPEQTGQEAAPVRLDRAELLGVLRGWLADAVEVPVEQVDPAAPLTDWDIESLVVVEIRNRLERRYGTEFPLAAFFEAGSLYALAEELAGGGGQEEQETAPDDAELDQLLDRMDEMSDAEIELAIARLEGTE</sequence>
<dbReference type="Pfam" id="PF00550">
    <property type="entry name" value="PP-binding"/>
    <property type="match status" value="1"/>
</dbReference>
<dbReference type="SUPFAM" id="SSF53901">
    <property type="entry name" value="Thiolase-like"/>
    <property type="match status" value="1"/>
</dbReference>
<evidence type="ECO:0000259" key="6">
    <source>
        <dbReference type="PROSITE" id="PS52004"/>
    </source>
</evidence>
<keyword evidence="4" id="KW-0175">Coiled coil</keyword>
<organism evidence="7 8">
    <name type="scientific">Thermobifida alba</name>
    <name type="common">Thermomonospora alba</name>
    <dbReference type="NCBI Taxonomy" id="53522"/>
    <lineage>
        <taxon>Bacteria</taxon>
        <taxon>Bacillati</taxon>
        <taxon>Actinomycetota</taxon>
        <taxon>Actinomycetes</taxon>
        <taxon>Streptosporangiales</taxon>
        <taxon>Nocardiopsidaceae</taxon>
        <taxon>Thermobifida</taxon>
    </lineage>
</organism>
<dbReference type="RefSeq" id="WP_248591745.1">
    <property type="nucleotide sequence ID" value="NZ_BAABEB010000018.1"/>
</dbReference>
<protein>
    <submittedName>
        <fullName evidence="7">Type I polyketide synthase</fullName>
    </submittedName>
</protein>
<dbReference type="InterPro" id="IPR036736">
    <property type="entry name" value="ACP-like_sf"/>
</dbReference>
<dbReference type="InterPro" id="IPR016039">
    <property type="entry name" value="Thiolase-like"/>
</dbReference>
<evidence type="ECO:0000256" key="1">
    <source>
        <dbReference type="ARBA" id="ARBA00022450"/>
    </source>
</evidence>
<keyword evidence="3" id="KW-0808">Transferase</keyword>
<keyword evidence="1" id="KW-0596">Phosphopantetheine</keyword>
<dbReference type="InterPro" id="IPR050091">
    <property type="entry name" value="PKS_NRPS_Biosynth_Enz"/>
</dbReference>
<dbReference type="Gene3D" id="3.40.47.10">
    <property type="match status" value="1"/>
</dbReference>
<dbReference type="SUPFAM" id="SSF55048">
    <property type="entry name" value="Probable ACP-binding domain of malonyl-CoA ACP transacylase"/>
    <property type="match status" value="1"/>
</dbReference>
<dbReference type="SMART" id="SM00823">
    <property type="entry name" value="PKS_PP"/>
    <property type="match status" value="1"/>
</dbReference>
<dbReference type="InterPro" id="IPR018201">
    <property type="entry name" value="Ketoacyl_synth_AS"/>
</dbReference>
<gene>
    <name evidence="7" type="ORF">FOF52_21605</name>
</gene>
<dbReference type="InterPro" id="IPR020806">
    <property type="entry name" value="PKS_PP-bd"/>
</dbReference>
<dbReference type="CDD" id="cd00833">
    <property type="entry name" value="PKS"/>
    <property type="match status" value="1"/>
</dbReference>
<dbReference type="SMART" id="SM00825">
    <property type="entry name" value="PKS_KS"/>
    <property type="match status" value="1"/>
</dbReference>
<dbReference type="InterPro" id="IPR016036">
    <property type="entry name" value="Malonyl_transacylase_ACP-bd"/>
</dbReference>
<dbReference type="SUPFAM" id="SSF52151">
    <property type="entry name" value="FabD/lysophospholipase-like"/>
    <property type="match status" value="1"/>
</dbReference>
<name>A0ABY4L6A6_THEAE</name>
<dbReference type="PANTHER" id="PTHR43775">
    <property type="entry name" value="FATTY ACID SYNTHASE"/>
    <property type="match status" value="1"/>
</dbReference>
<evidence type="ECO:0000313" key="7">
    <source>
        <dbReference type="EMBL" id="UPT23220.1"/>
    </source>
</evidence>
<dbReference type="SUPFAM" id="SSF47336">
    <property type="entry name" value="ACP-like"/>
    <property type="match status" value="1"/>
</dbReference>
<feature type="domain" description="Ketosynthase family 3 (KS3)" evidence="6">
    <location>
        <begin position="42"/>
        <end position="454"/>
    </location>
</feature>
<dbReference type="Gene3D" id="1.10.1200.10">
    <property type="entry name" value="ACP-like"/>
    <property type="match status" value="1"/>
</dbReference>
<evidence type="ECO:0000256" key="2">
    <source>
        <dbReference type="ARBA" id="ARBA00022553"/>
    </source>
</evidence>
<dbReference type="InterPro" id="IPR016035">
    <property type="entry name" value="Acyl_Trfase/lysoPLipase"/>
</dbReference>
<evidence type="ECO:0000256" key="4">
    <source>
        <dbReference type="SAM" id="Coils"/>
    </source>
</evidence>
<dbReference type="InterPro" id="IPR014043">
    <property type="entry name" value="Acyl_transferase_dom"/>
</dbReference>
<evidence type="ECO:0000256" key="3">
    <source>
        <dbReference type="ARBA" id="ARBA00022679"/>
    </source>
</evidence>
<evidence type="ECO:0000259" key="5">
    <source>
        <dbReference type="PROSITE" id="PS50075"/>
    </source>
</evidence>
<dbReference type="Pfam" id="PF00109">
    <property type="entry name" value="ketoacyl-synt"/>
    <property type="match status" value="1"/>
</dbReference>
<dbReference type="InterPro" id="IPR020841">
    <property type="entry name" value="PKS_Beta-ketoAc_synthase_dom"/>
</dbReference>
<reference evidence="7 8" key="1">
    <citation type="submission" date="2020-04" db="EMBL/GenBank/DDBJ databases">
        <title>Thermobifida alba genome sequencing and assembly.</title>
        <authorList>
            <person name="Luzics S."/>
            <person name="Horvath B."/>
            <person name="Nagy I."/>
            <person name="Toth A."/>
            <person name="Nagy I."/>
            <person name="Kukolya J."/>
        </authorList>
    </citation>
    <scope>NUCLEOTIDE SEQUENCE [LARGE SCALE GENOMIC DNA]</scope>
    <source>
        <strain evidence="7 8">DSM 43795</strain>
    </source>
</reference>
<dbReference type="SMART" id="SM00827">
    <property type="entry name" value="PKS_AT"/>
    <property type="match status" value="1"/>
</dbReference>
<feature type="domain" description="Carrier" evidence="5">
    <location>
        <begin position="915"/>
        <end position="992"/>
    </location>
</feature>
<dbReference type="PROSITE" id="PS52004">
    <property type="entry name" value="KS3_2"/>
    <property type="match status" value="1"/>
</dbReference>
<proteinExistence type="predicted"/>
<dbReference type="Pfam" id="PF16197">
    <property type="entry name" value="KAsynt_C_assoc"/>
    <property type="match status" value="1"/>
</dbReference>
<dbReference type="Proteomes" id="UP000832041">
    <property type="component" value="Chromosome"/>
</dbReference>
<keyword evidence="2" id="KW-0597">Phosphoprotein</keyword>
<dbReference type="Gene3D" id="3.30.70.3290">
    <property type="match status" value="1"/>
</dbReference>
<dbReference type="InterPro" id="IPR014030">
    <property type="entry name" value="Ketoacyl_synth_N"/>
</dbReference>
<dbReference type="Pfam" id="PF02801">
    <property type="entry name" value="Ketoacyl-synt_C"/>
    <property type="match status" value="1"/>
</dbReference>
<feature type="coiled-coil region" evidence="4">
    <location>
        <begin position="13"/>
        <end position="40"/>
    </location>
</feature>
<dbReference type="Pfam" id="PF00698">
    <property type="entry name" value="Acyl_transf_1"/>
    <property type="match status" value="1"/>
</dbReference>
<dbReference type="PANTHER" id="PTHR43775:SF37">
    <property type="entry name" value="SI:DKEY-61P9.11"/>
    <property type="match status" value="1"/>
</dbReference>
<dbReference type="InterPro" id="IPR014031">
    <property type="entry name" value="Ketoacyl_synth_C"/>
</dbReference>
<dbReference type="Gene3D" id="3.40.366.10">
    <property type="entry name" value="Malonyl-Coenzyme A Acyl Carrier Protein, domain 2"/>
    <property type="match status" value="1"/>
</dbReference>
<dbReference type="PROSITE" id="PS50075">
    <property type="entry name" value="CARRIER"/>
    <property type="match status" value="1"/>
</dbReference>
<keyword evidence="8" id="KW-1185">Reference proteome</keyword>
<dbReference type="InterPro" id="IPR009081">
    <property type="entry name" value="PP-bd_ACP"/>
</dbReference>
<accession>A0ABY4L6A6</accession>
<dbReference type="InterPro" id="IPR032821">
    <property type="entry name" value="PKS_assoc"/>
</dbReference>
<dbReference type="InterPro" id="IPR001227">
    <property type="entry name" value="Ac_transferase_dom_sf"/>
</dbReference>
<dbReference type="EMBL" id="CP051627">
    <property type="protein sequence ID" value="UPT23220.1"/>
    <property type="molecule type" value="Genomic_DNA"/>
</dbReference>